<dbReference type="PANTHER" id="PTHR32268:SF15">
    <property type="entry name" value="HOMOSERINE ACETYLTRANSFERASE FAMILY PROTEIN (AFU_ORTHOLOGUE AFUA_1G15350)"/>
    <property type="match status" value="1"/>
</dbReference>
<feature type="active site" evidence="1">
    <location>
        <position position="291"/>
    </location>
</feature>
<dbReference type="Gene3D" id="3.40.50.1820">
    <property type="entry name" value="alpha/beta hydrolase"/>
    <property type="match status" value="1"/>
</dbReference>
<dbReference type="OrthoDB" id="9800754at2"/>
<sequence>MAQWKIDKEVDYEVFNLGDLKLQKGMTLPNAKLAYKTFGRLNADKSNVIVLLTYMASTHYDNQWVIREGGALDPSKYFIVIPNVFGNGLSSSPSNTPAPYNKARFPHVTYYDNIKAQHRLLTEKFGITKIKMVTGWSMAAAQTFHWAALYPEMVETICPTAGSAKTAKHNHVMLEGVKAALTADDAFKEGWYDEQPFKGLRAMGRVYAGWGFSQEFFRKEEYLELGYASVEDFIVGYWEQWFNLRDANNMVAMIRTWQSGDISDNELYNGDFRKALGAIKARAIVMPGDCDLYFPPEDSAFEVEHMPNAELRPFRSSHGHFAGGSGLRQADVKFLDEAWRELLGA</sequence>
<dbReference type="PIRSF" id="PIRSF000443">
    <property type="entry name" value="Homoser_Ac_trans"/>
    <property type="match status" value="1"/>
</dbReference>
<evidence type="ECO:0000256" key="1">
    <source>
        <dbReference type="PIRSR" id="PIRSR000443-1"/>
    </source>
</evidence>
<name>A0A381ILZ1_AMIAI</name>
<dbReference type="GO" id="GO:0004414">
    <property type="term" value="F:homoserine O-acetyltransferase activity"/>
    <property type="evidence" value="ECO:0007669"/>
    <property type="project" value="UniProtKB-EC"/>
</dbReference>
<evidence type="ECO:0000259" key="2">
    <source>
        <dbReference type="Pfam" id="PF00561"/>
    </source>
</evidence>
<dbReference type="PANTHER" id="PTHR32268">
    <property type="entry name" value="HOMOSERINE O-ACETYLTRANSFERASE"/>
    <property type="match status" value="1"/>
</dbReference>
<feature type="active site" description="Nucleophile" evidence="1">
    <location>
        <position position="137"/>
    </location>
</feature>
<evidence type="ECO:0000313" key="4">
    <source>
        <dbReference type="Proteomes" id="UP000254701"/>
    </source>
</evidence>
<dbReference type="InterPro" id="IPR008220">
    <property type="entry name" value="HAT_MetX-like"/>
</dbReference>
<dbReference type="EMBL" id="UFSM01000003">
    <property type="protein sequence ID" value="SUY29092.1"/>
    <property type="molecule type" value="Genomic_DNA"/>
</dbReference>
<evidence type="ECO:0000313" key="3">
    <source>
        <dbReference type="EMBL" id="SUY29092.1"/>
    </source>
</evidence>
<keyword evidence="3" id="KW-0808">Transferase</keyword>
<dbReference type="InterPro" id="IPR000073">
    <property type="entry name" value="AB_hydrolase_1"/>
</dbReference>
<dbReference type="RefSeq" id="WP_115734350.1">
    <property type="nucleotide sequence ID" value="NZ_BAAAVY010000014.1"/>
</dbReference>
<feature type="active site" evidence="1">
    <location>
        <position position="320"/>
    </location>
</feature>
<dbReference type="Proteomes" id="UP000254701">
    <property type="component" value="Unassembled WGS sequence"/>
</dbReference>
<reference evidence="3 4" key="1">
    <citation type="submission" date="2018-06" db="EMBL/GenBank/DDBJ databases">
        <authorList>
            <consortium name="Pathogen Informatics"/>
            <person name="Doyle S."/>
        </authorList>
    </citation>
    <scope>NUCLEOTIDE SEQUENCE [LARGE SCALE GENOMIC DNA]</scope>
    <source>
        <strain evidence="3 4">NCTC10684</strain>
    </source>
</reference>
<dbReference type="SUPFAM" id="SSF53474">
    <property type="entry name" value="alpha/beta-Hydrolases"/>
    <property type="match status" value="1"/>
</dbReference>
<keyword evidence="3" id="KW-0012">Acyltransferase</keyword>
<dbReference type="InterPro" id="IPR029058">
    <property type="entry name" value="AB_hydrolase_fold"/>
</dbReference>
<proteinExistence type="predicted"/>
<gene>
    <name evidence="3" type="primary">metX_2</name>
    <name evidence="3" type="ORF">NCTC10684_05324</name>
</gene>
<dbReference type="AlphaFoldDB" id="A0A381ILZ1"/>
<dbReference type="NCBIfam" id="NF005757">
    <property type="entry name" value="PRK07581.1"/>
    <property type="match status" value="1"/>
</dbReference>
<dbReference type="EC" id="2.3.1.31" evidence="3"/>
<feature type="domain" description="AB hydrolase-1" evidence="2">
    <location>
        <begin position="68"/>
        <end position="310"/>
    </location>
</feature>
<accession>A0A381ILZ1</accession>
<dbReference type="Pfam" id="PF00561">
    <property type="entry name" value="Abhydrolase_1"/>
    <property type="match status" value="1"/>
</dbReference>
<protein>
    <submittedName>
        <fullName evidence="3">Homoserine O-acetyltransferase</fullName>
        <ecNumber evidence="3">2.3.1.31</ecNumber>
    </submittedName>
</protein>
<organism evidence="3 4">
    <name type="scientific">Aminobacter aminovorans</name>
    <name type="common">Chelatobacter heintzii</name>
    <dbReference type="NCBI Taxonomy" id="83263"/>
    <lineage>
        <taxon>Bacteria</taxon>
        <taxon>Pseudomonadati</taxon>
        <taxon>Pseudomonadota</taxon>
        <taxon>Alphaproteobacteria</taxon>
        <taxon>Hyphomicrobiales</taxon>
        <taxon>Phyllobacteriaceae</taxon>
        <taxon>Aminobacter</taxon>
    </lineage>
</organism>